<dbReference type="CDD" id="cd06222">
    <property type="entry name" value="RNase_H_like"/>
    <property type="match status" value="1"/>
</dbReference>
<proteinExistence type="predicted"/>
<keyword evidence="3" id="KW-1185">Reference proteome</keyword>
<protein>
    <submittedName>
        <fullName evidence="2">Uncharacterized protein</fullName>
    </submittedName>
</protein>
<dbReference type="SUPFAM" id="SSF56672">
    <property type="entry name" value="DNA/RNA polymerases"/>
    <property type="match status" value="1"/>
</dbReference>
<name>A0A0D0AWU3_9AGAM</name>
<dbReference type="OrthoDB" id="198652at2759"/>
<feature type="non-terminal residue" evidence="2">
    <location>
        <position position="575"/>
    </location>
</feature>
<organism evidence="2 3">
    <name type="scientific">Suillus luteus UH-Slu-Lm8-n1</name>
    <dbReference type="NCBI Taxonomy" id="930992"/>
    <lineage>
        <taxon>Eukaryota</taxon>
        <taxon>Fungi</taxon>
        <taxon>Dikarya</taxon>
        <taxon>Basidiomycota</taxon>
        <taxon>Agaricomycotina</taxon>
        <taxon>Agaricomycetes</taxon>
        <taxon>Agaricomycetidae</taxon>
        <taxon>Boletales</taxon>
        <taxon>Suillineae</taxon>
        <taxon>Suillaceae</taxon>
        <taxon>Suillus</taxon>
    </lineage>
</organism>
<dbReference type="PANTHER" id="PTHR33050">
    <property type="entry name" value="REVERSE TRANSCRIPTASE DOMAIN-CONTAINING PROTEIN"/>
    <property type="match status" value="1"/>
</dbReference>
<keyword evidence="1" id="KW-0472">Membrane</keyword>
<feature type="transmembrane region" description="Helical" evidence="1">
    <location>
        <begin position="253"/>
        <end position="277"/>
    </location>
</feature>
<gene>
    <name evidence="2" type="ORF">CY34DRAFT_94562</name>
</gene>
<dbReference type="AlphaFoldDB" id="A0A0D0AWU3"/>
<dbReference type="HOGENOM" id="CLU_006058_0_2_1"/>
<feature type="non-terminal residue" evidence="2">
    <location>
        <position position="1"/>
    </location>
</feature>
<dbReference type="InParanoid" id="A0A0D0AWU3"/>
<evidence type="ECO:0000313" key="2">
    <source>
        <dbReference type="EMBL" id="KIK36363.1"/>
    </source>
</evidence>
<sequence>RMVWGDRGQSVSGTALWTETAEPLPRPPASEYANVAAVDTINKRPDLFHVSTPINVDRFETILTLAHHPNPSFVRSVCQGLREGFWPWANTQTNLYPTTWDIPSPTPSSVAERDFLRDQIKKEESVGRYSHNFGPNLLPGMYSMPIHAVPKEGGKFRLVTNHSAGEYSLNSMITKEDIAGVTLDNVQDLGDAIREYRHTHPNDSLLIWKADVSEAYRHMPMHPLWQIKQVVSFEGERRIDRANVFGGRASQRIFHAFMSLVIWIAVFVRLIQAFIYVDDSFSFAKVEDMAYYVKYRKMLPSAMVSLLLLWDELGIPHEERKQIFGSPLPVIGFEVDPNLMKISLKDESKRILVRELRKFAKYGRRRSLRDFEHIAGSLNWALNGLLWMNRSVVDEILWASFHLARSDGVYLLKSVSWRLHPLPPDILEVFCDASGSGMGFWYPTFNLGFQSGLPPHLPINDIFYTEALCVVSAIRDAVTRLPRNHRLAVYTDSLNSVYLFNSLSGGPGYNCLLMDVVEFILAFDVDFRVFHISGHDNVVADHLSRWRAAEAVKISPGLRILPFQPPRVTLGAAKK</sequence>
<dbReference type="InterPro" id="IPR044730">
    <property type="entry name" value="RNase_H-like_dom_plant"/>
</dbReference>
<dbReference type="InterPro" id="IPR052055">
    <property type="entry name" value="Hepadnavirus_pol/RT"/>
</dbReference>
<dbReference type="Proteomes" id="UP000054485">
    <property type="component" value="Unassembled WGS sequence"/>
</dbReference>
<dbReference type="EMBL" id="KN835535">
    <property type="protein sequence ID" value="KIK36363.1"/>
    <property type="molecule type" value="Genomic_DNA"/>
</dbReference>
<dbReference type="PANTHER" id="PTHR33050:SF7">
    <property type="entry name" value="RIBONUCLEASE H"/>
    <property type="match status" value="1"/>
</dbReference>
<reference evidence="2 3" key="1">
    <citation type="submission" date="2014-04" db="EMBL/GenBank/DDBJ databases">
        <authorList>
            <consortium name="DOE Joint Genome Institute"/>
            <person name="Kuo A."/>
            <person name="Ruytinx J."/>
            <person name="Rineau F."/>
            <person name="Colpaert J."/>
            <person name="Kohler A."/>
            <person name="Nagy L.G."/>
            <person name="Floudas D."/>
            <person name="Copeland A."/>
            <person name="Barry K.W."/>
            <person name="Cichocki N."/>
            <person name="Veneault-Fourrey C."/>
            <person name="LaButti K."/>
            <person name="Lindquist E.A."/>
            <person name="Lipzen A."/>
            <person name="Lundell T."/>
            <person name="Morin E."/>
            <person name="Murat C."/>
            <person name="Sun H."/>
            <person name="Tunlid A."/>
            <person name="Henrissat B."/>
            <person name="Grigoriev I.V."/>
            <person name="Hibbett D.S."/>
            <person name="Martin F."/>
            <person name="Nordberg H.P."/>
            <person name="Cantor M.N."/>
            <person name="Hua S.X."/>
        </authorList>
    </citation>
    <scope>NUCLEOTIDE SEQUENCE [LARGE SCALE GENOMIC DNA]</scope>
    <source>
        <strain evidence="2 3">UH-Slu-Lm8-n1</strain>
    </source>
</reference>
<reference evidence="3" key="2">
    <citation type="submission" date="2015-01" db="EMBL/GenBank/DDBJ databases">
        <title>Evolutionary Origins and Diversification of the Mycorrhizal Mutualists.</title>
        <authorList>
            <consortium name="DOE Joint Genome Institute"/>
            <consortium name="Mycorrhizal Genomics Consortium"/>
            <person name="Kohler A."/>
            <person name="Kuo A."/>
            <person name="Nagy L.G."/>
            <person name="Floudas D."/>
            <person name="Copeland A."/>
            <person name="Barry K.W."/>
            <person name="Cichocki N."/>
            <person name="Veneault-Fourrey C."/>
            <person name="LaButti K."/>
            <person name="Lindquist E.A."/>
            <person name="Lipzen A."/>
            <person name="Lundell T."/>
            <person name="Morin E."/>
            <person name="Murat C."/>
            <person name="Riley R."/>
            <person name="Ohm R."/>
            <person name="Sun H."/>
            <person name="Tunlid A."/>
            <person name="Henrissat B."/>
            <person name="Grigoriev I.V."/>
            <person name="Hibbett D.S."/>
            <person name="Martin F."/>
        </authorList>
    </citation>
    <scope>NUCLEOTIDE SEQUENCE [LARGE SCALE GENOMIC DNA]</scope>
    <source>
        <strain evidence="3">UH-Slu-Lm8-n1</strain>
    </source>
</reference>
<dbReference type="STRING" id="930992.A0A0D0AWU3"/>
<keyword evidence="1" id="KW-1133">Transmembrane helix</keyword>
<keyword evidence="1" id="KW-0812">Transmembrane</keyword>
<accession>A0A0D0AWU3</accession>
<evidence type="ECO:0000313" key="3">
    <source>
        <dbReference type="Proteomes" id="UP000054485"/>
    </source>
</evidence>
<evidence type="ECO:0000256" key="1">
    <source>
        <dbReference type="SAM" id="Phobius"/>
    </source>
</evidence>
<dbReference type="InterPro" id="IPR043502">
    <property type="entry name" value="DNA/RNA_pol_sf"/>
</dbReference>